<reference evidence="2" key="1">
    <citation type="submission" date="2016-11" db="EMBL/GenBank/DDBJ databases">
        <authorList>
            <person name="Varghese N."/>
            <person name="Submissions S."/>
        </authorList>
    </citation>
    <scope>NUCLEOTIDE SEQUENCE [LARGE SCALE GENOMIC DNA]</scope>
    <source>
        <strain evidence="2">DSM 22623</strain>
    </source>
</reference>
<dbReference type="EMBL" id="FQYP01000006">
    <property type="protein sequence ID" value="SHJ21139.1"/>
    <property type="molecule type" value="Genomic_DNA"/>
</dbReference>
<evidence type="ECO:0000313" key="1">
    <source>
        <dbReference type="EMBL" id="SHJ21139.1"/>
    </source>
</evidence>
<name>A0A1M6HGA4_9FLAO</name>
<gene>
    <name evidence="1" type="ORF">SAMN04488508_106265</name>
</gene>
<proteinExistence type="predicted"/>
<protein>
    <submittedName>
        <fullName evidence="1">Uncharacterized protein</fullName>
    </submittedName>
</protein>
<organism evidence="1 2">
    <name type="scientific">Aquimarina spongiae</name>
    <dbReference type="NCBI Taxonomy" id="570521"/>
    <lineage>
        <taxon>Bacteria</taxon>
        <taxon>Pseudomonadati</taxon>
        <taxon>Bacteroidota</taxon>
        <taxon>Flavobacteriia</taxon>
        <taxon>Flavobacteriales</taxon>
        <taxon>Flavobacteriaceae</taxon>
        <taxon>Aquimarina</taxon>
    </lineage>
</organism>
<keyword evidence="2" id="KW-1185">Reference proteome</keyword>
<evidence type="ECO:0000313" key="2">
    <source>
        <dbReference type="Proteomes" id="UP000184432"/>
    </source>
</evidence>
<sequence>MGGYKEILKTLDSSLEAIKSKSNYRPKTTKPCKIYDLKGFLFVWILLLVTSADYLRFSFELCSLNEKSQTIDLYFFVHISILERVQILYKQKSSPFGELFILK</sequence>
<dbReference type="AlphaFoldDB" id="A0A1M6HGA4"/>
<accession>A0A1M6HGA4</accession>
<dbReference type="STRING" id="570521.SAMN04488508_106265"/>
<dbReference type="Proteomes" id="UP000184432">
    <property type="component" value="Unassembled WGS sequence"/>
</dbReference>